<feature type="region of interest" description="Disordered" evidence="1">
    <location>
        <begin position="35"/>
        <end position="55"/>
    </location>
</feature>
<evidence type="ECO:0000313" key="2">
    <source>
        <dbReference type="EMBL" id="EUA41496.1"/>
    </source>
</evidence>
<organism evidence="2">
    <name type="scientific">Mycobacterium xenopi 4042</name>
    <dbReference type="NCBI Taxonomy" id="1299334"/>
    <lineage>
        <taxon>Bacteria</taxon>
        <taxon>Bacillati</taxon>
        <taxon>Actinomycetota</taxon>
        <taxon>Actinomycetes</taxon>
        <taxon>Mycobacteriales</taxon>
        <taxon>Mycobacteriaceae</taxon>
        <taxon>Mycobacterium</taxon>
    </lineage>
</organism>
<name>X8BDE4_MYCXE</name>
<protein>
    <submittedName>
        <fullName evidence="2">Uncharacterized protein</fullName>
    </submittedName>
</protein>
<evidence type="ECO:0000256" key="1">
    <source>
        <dbReference type="SAM" id="MobiDB-lite"/>
    </source>
</evidence>
<sequence>MEPQRLIDAMEQLPTYWTKSSRLAPREDEIEGAAKRRVEHRASGWNVTEQDKGVS</sequence>
<gene>
    <name evidence="2" type="ORF">I553_3387</name>
</gene>
<dbReference type="EMBL" id="JAOB01000044">
    <property type="protein sequence ID" value="EUA41496.1"/>
    <property type="molecule type" value="Genomic_DNA"/>
</dbReference>
<accession>X8BDE4</accession>
<comment type="caution">
    <text evidence="2">The sequence shown here is derived from an EMBL/GenBank/DDBJ whole genome shotgun (WGS) entry which is preliminary data.</text>
</comment>
<reference evidence="2" key="1">
    <citation type="submission" date="2014-01" db="EMBL/GenBank/DDBJ databases">
        <authorList>
            <person name="Brown-Elliot B."/>
            <person name="Wallace R."/>
            <person name="Lenaerts A."/>
            <person name="Ordway D."/>
            <person name="DeGroote M.A."/>
            <person name="Parker T."/>
            <person name="Sizemore C."/>
            <person name="Tallon L.J."/>
            <person name="Sadzewicz L.K."/>
            <person name="Sengamalay N."/>
            <person name="Fraser C.M."/>
            <person name="Hine E."/>
            <person name="Shefchek K.A."/>
            <person name="Das S.P."/>
            <person name="Tettelin H."/>
        </authorList>
    </citation>
    <scope>NUCLEOTIDE SEQUENCE [LARGE SCALE GENOMIC DNA]</scope>
    <source>
        <strain evidence="2">4042</strain>
    </source>
</reference>
<proteinExistence type="predicted"/>
<dbReference type="AlphaFoldDB" id="X8BDE4"/>
<dbReference type="PATRIC" id="fig|1299334.3.peg.4826"/>